<keyword evidence="2" id="KW-0808">Transferase</keyword>
<gene>
    <name evidence="2" type="ORF">CARN3_1391</name>
</gene>
<evidence type="ECO:0000313" key="2">
    <source>
        <dbReference type="EMBL" id="CBI00370.1"/>
    </source>
</evidence>
<dbReference type="AlphaFoldDB" id="E6PZL1"/>
<dbReference type="SUPFAM" id="SSF55729">
    <property type="entry name" value="Acyl-CoA N-acyltransferases (Nat)"/>
    <property type="match status" value="1"/>
</dbReference>
<sequence>MNRPDPDTHPPPSNRLSFRTWAESDHDLAISLWTNPEVMQFLGGTGTPQAAIERLRLEMQRQQQFGVQYWPIFRRSDGAFAGCAGLRPFHNEHAVFELGVHIARPFWSGRIGEEAARAVIAFAFNHLHARALTAGHNPDNTHSKALILRLGFQFTHLEPWGPLEIHHPFYRLEPSASSEPATDISTP</sequence>
<dbReference type="Gene3D" id="3.40.630.30">
    <property type="match status" value="1"/>
</dbReference>
<reference evidence="2" key="1">
    <citation type="submission" date="2009-10" db="EMBL/GenBank/DDBJ databases">
        <title>Diversity of trophic interactions inside an arsenic-rich microbial ecosystem.</title>
        <authorList>
            <person name="Bertin P.N."/>
            <person name="Heinrich-Salmeron A."/>
            <person name="Pelletier E."/>
            <person name="Goulhen-Chollet F."/>
            <person name="Arsene-Ploetze F."/>
            <person name="Gallien S."/>
            <person name="Calteau A."/>
            <person name="Vallenet D."/>
            <person name="Casiot C."/>
            <person name="Chane-Woon-Ming B."/>
            <person name="Giloteaux L."/>
            <person name="Barakat M."/>
            <person name="Bonnefoy V."/>
            <person name="Bruneel O."/>
            <person name="Chandler M."/>
            <person name="Cleiss J."/>
            <person name="Duran R."/>
            <person name="Elbaz-Poulichet F."/>
            <person name="Fonknechten N."/>
            <person name="Lauga B."/>
            <person name="Mornico D."/>
            <person name="Ortet P."/>
            <person name="Schaeffer C."/>
            <person name="Siguier P."/>
            <person name="Alexander Thil Smith A."/>
            <person name="Van Dorsselaer A."/>
            <person name="Weissenbach J."/>
            <person name="Medigue C."/>
            <person name="Le Paslier D."/>
        </authorList>
    </citation>
    <scope>NUCLEOTIDE SEQUENCE</scope>
</reference>
<dbReference type="PROSITE" id="PS51186">
    <property type="entry name" value="GNAT"/>
    <property type="match status" value="1"/>
</dbReference>
<dbReference type="InterPro" id="IPR016181">
    <property type="entry name" value="Acyl_CoA_acyltransferase"/>
</dbReference>
<organism evidence="2">
    <name type="scientific">mine drainage metagenome</name>
    <dbReference type="NCBI Taxonomy" id="410659"/>
    <lineage>
        <taxon>unclassified sequences</taxon>
        <taxon>metagenomes</taxon>
        <taxon>ecological metagenomes</taxon>
    </lineage>
</organism>
<evidence type="ECO:0000259" key="1">
    <source>
        <dbReference type="PROSITE" id="PS51186"/>
    </source>
</evidence>
<dbReference type="InterPro" id="IPR051531">
    <property type="entry name" value="N-acetyltransferase"/>
</dbReference>
<feature type="domain" description="N-acetyltransferase" evidence="1">
    <location>
        <begin position="16"/>
        <end position="170"/>
    </location>
</feature>
<accession>E6PZL1</accession>
<dbReference type="InterPro" id="IPR000182">
    <property type="entry name" value="GNAT_dom"/>
</dbReference>
<dbReference type="EMBL" id="CABN01000128">
    <property type="protein sequence ID" value="CBI00370.1"/>
    <property type="molecule type" value="Genomic_DNA"/>
</dbReference>
<dbReference type="PANTHER" id="PTHR43792:SF1">
    <property type="entry name" value="N-ACETYLTRANSFERASE DOMAIN-CONTAINING PROTEIN"/>
    <property type="match status" value="1"/>
</dbReference>
<protein>
    <submittedName>
        <fullName evidence="2">Putative GCN5-related N-acetyltransferase</fullName>
    </submittedName>
</protein>
<dbReference type="Pfam" id="PF13302">
    <property type="entry name" value="Acetyltransf_3"/>
    <property type="match status" value="1"/>
</dbReference>
<dbReference type="GO" id="GO:0016747">
    <property type="term" value="F:acyltransferase activity, transferring groups other than amino-acyl groups"/>
    <property type="evidence" value="ECO:0007669"/>
    <property type="project" value="InterPro"/>
</dbReference>
<proteinExistence type="predicted"/>
<name>E6PZL1_9ZZZZ</name>
<dbReference type="PANTHER" id="PTHR43792">
    <property type="entry name" value="GNAT FAMILY, PUTATIVE (AFU_ORTHOLOGUE AFUA_3G00765)-RELATED-RELATED"/>
    <property type="match status" value="1"/>
</dbReference>
<comment type="caution">
    <text evidence="2">The sequence shown here is derived from an EMBL/GenBank/DDBJ whole genome shotgun (WGS) entry which is preliminary data.</text>
</comment>